<dbReference type="Gene3D" id="3.30.450.20">
    <property type="entry name" value="PAS domain"/>
    <property type="match status" value="2"/>
</dbReference>
<dbReference type="PROSITE" id="PS50111">
    <property type="entry name" value="CHEMOTAXIS_TRANSDUC_2"/>
    <property type="match status" value="1"/>
</dbReference>
<keyword evidence="6" id="KW-0175">Coiled coil</keyword>
<proteinExistence type="inferred from homology"/>
<evidence type="ECO:0000256" key="7">
    <source>
        <dbReference type="SAM" id="Phobius"/>
    </source>
</evidence>
<dbReference type="InterPro" id="IPR004089">
    <property type="entry name" value="MCPsignal_dom"/>
</dbReference>
<evidence type="ECO:0000256" key="2">
    <source>
        <dbReference type="ARBA" id="ARBA00022519"/>
    </source>
</evidence>
<feature type="domain" description="T-SNARE coiled-coil homology" evidence="9">
    <location>
        <begin position="588"/>
        <end position="650"/>
    </location>
</feature>
<dbReference type="PANTHER" id="PTHR32089">
    <property type="entry name" value="METHYL-ACCEPTING CHEMOTAXIS PROTEIN MCPB"/>
    <property type="match status" value="1"/>
</dbReference>
<dbReference type="EMBL" id="BMHV01000007">
    <property type="protein sequence ID" value="GGF59838.1"/>
    <property type="molecule type" value="Genomic_DNA"/>
</dbReference>
<evidence type="ECO:0000313" key="12">
    <source>
        <dbReference type="Proteomes" id="UP000632498"/>
    </source>
</evidence>
<comment type="caution">
    <text evidence="11">The sequence shown here is derived from an EMBL/GenBank/DDBJ whole genome shotgun (WGS) entry which is preliminary data.</text>
</comment>
<reference evidence="11" key="1">
    <citation type="journal article" date="2014" name="Int. J. Syst. Evol. Microbiol.">
        <title>Complete genome sequence of Corynebacterium casei LMG S-19264T (=DSM 44701T), isolated from a smear-ripened cheese.</title>
        <authorList>
            <consortium name="US DOE Joint Genome Institute (JGI-PGF)"/>
            <person name="Walter F."/>
            <person name="Albersmeier A."/>
            <person name="Kalinowski J."/>
            <person name="Ruckert C."/>
        </authorList>
    </citation>
    <scope>NUCLEOTIDE SEQUENCE</scope>
    <source>
        <strain evidence="11">CGMCC 1.15254</strain>
    </source>
</reference>
<dbReference type="CDD" id="cd12913">
    <property type="entry name" value="PDC1_MCP_like"/>
    <property type="match status" value="1"/>
</dbReference>
<comment type="similarity">
    <text evidence="4">Belongs to the methyl-accepting chemotaxis (MCP) protein family.</text>
</comment>
<dbReference type="Pfam" id="PF00015">
    <property type="entry name" value="MCPsignal"/>
    <property type="match status" value="1"/>
</dbReference>
<keyword evidence="12" id="KW-1185">Reference proteome</keyword>
<dbReference type="InterPro" id="IPR000727">
    <property type="entry name" value="T_SNARE_dom"/>
</dbReference>
<dbReference type="PROSITE" id="PS50192">
    <property type="entry name" value="T_SNARE"/>
    <property type="match status" value="1"/>
</dbReference>
<name>A0A917FBI6_9PROT</name>
<feature type="transmembrane region" description="Helical" evidence="7">
    <location>
        <begin position="317"/>
        <end position="339"/>
    </location>
</feature>
<dbReference type="RefSeq" id="WP_188662779.1">
    <property type="nucleotide sequence ID" value="NZ_BMHV01000007.1"/>
</dbReference>
<dbReference type="Proteomes" id="UP000632498">
    <property type="component" value="Unassembled WGS sequence"/>
</dbReference>
<evidence type="ECO:0000256" key="6">
    <source>
        <dbReference type="SAM" id="Coils"/>
    </source>
</evidence>
<protein>
    <submittedName>
        <fullName evidence="11">Chemotaxis protein</fullName>
    </submittedName>
</protein>
<evidence type="ECO:0000259" key="8">
    <source>
        <dbReference type="PROSITE" id="PS50111"/>
    </source>
</evidence>
<dbReference type="SUPFAM" id="SSF58104">
    <property type="entry name" value="Methyl-accepting chemotaxis protein (MCP) signaling domain"/>
    <property type="match status" value="1"/>
</dbReference>
<keyword evidence="2" id="KW-0997">Cell inner membrane</keyword>
<evidence type="ECO:0000259" key="10">
    <source>
        <dbReference type="PROSITE" id="PS50885"/>
    </source>
</evidence>
<accession>A0A917FBI6</accession>
<keyword evidence="7" id="KW-1133">Transmembrane helix</keyword>
<dbReference type="GO" id="GO:0005886">
    <property type="term" value="C:plasma membrane"/>
    <property type="evidence" value="ECO:0007669"/>
    <property type="project" value="UniProtKB-SubCell"/>
</dbReference>
<evidence type="ECO:0000256" key="5">
    <source>
        <dbReference type="PROSITE-ProRule" id="PRU00284"/>
    </source>
</evidence>
<dbReference type="GO" id="GO:0007165">
    <property type="term" value="P:signal transduction"/>
    <property type="evidence" value="ECO:0007669"/>
    <property type="project" value="UniProtKB-KW"/>
</dbReference>
<comment type="subcellular location">
    <subcellularLocation>
        <location evidence="1">Cell inner membrane</location>
        <topology evidence="1">Multi-pass membrane protein</topology>
    </subcellularLocation>
</comment>
<evidence type="ECO:0000256" key="3">
    <source>
        <dbReference type="ARBA" id="ARBA00023224"/>
    </source>
</evidence>
<reference evidence="11" key="2">
    <citation type="submission" date="2020-09" db="EMBL/GenBank/DDBJ databases">
        <authorList>
            <person name="Sun Q."/>
            <person name="Zhou Y."/>
        </authorList>
    </citation>
    <scope>NUCLEOTIDE SEQUENCE</scope>
    <source>
        <strain evidence="11">CGMCC 1.15254</strain>
    </source>
</reference>
<keyword evidence="2" id="KW-1003">Cell membrane</keyword>
<dbReference type="InterPro" id="IPR003660">
    <property type="entry name" value="HAMP_dom"/>
</dbReference>
<dbReference type="PROSITE" id="PS50885">
    <property type="entry name" value="HAMP"/>
    <property type="match status" value="1"/>
</dbReference>
<dbReference type="PANTHER" id="PTHR32089:SF112">
    <property type="entry name" value="LYSOZYME-LIKE PROTEIN-RELATED"/>
    <property type="match status" value="1"/>
</dbReference>
<dbReference type="Gene3D" id="1.10.287.950">
    <property type="entry name" value="Methyl-accepting chemotaxis protein"/>
    <property type="match status" value="1"/>
</dbReference>
<evidence type="ECO:0000256" key="4">
    <source>
        <dbReference type="ARBA" id="ARBA00029447"/>
    </source>
</evidence>
<feature type="coiled-coil region" evidence="6">
    <location>
        <begin position="390"/>
        <end position="424"/>
    </location>
</feature>
<dbReference type="Pfam" id="PF22673">
    <property type="entry name" value="MCP-like_PDC_1"/>
    <property type="match status" value="1"/>
</dbReference>
<evidence type="ECO:0000259" key="9">
    <source>
        <dbReference type="PROSITE" id="PS50192"/>
    </source>
</evidence>
<feature type="domain" description="HAMP" evidence="10">
    <location>
        <begin position="342"/>
        <end position="395"/>
    </location>
</feature>
<keyword evidence="7" id="KW-0472">Membrane</keyword>
<evidence type="ECO:0000256" key="1">
    <source>
        <dbReference type="ARBA" id="ARBA00004429"/>
    </source>
</evidence>
<sequence>MWDRLSLGGKMAALSSLIVSLCLIVGITIATNQASKTTLELALADAADIGRTQSANVKLQLDSAMLVAKELQKTFMAMRRSGVDDRSAYDAILEDTMKTHPEIAGAWAGFEPNAFDGRDADYQGKEPHNVKTGRYVTYFYNFGGGVTPYYLTSLDVDPSDPTGDYYNVPLKTGQPFVVDPVMYNIDGVDILLPSFVYPVLDEAGKPIGVVGVDMAVNDMAAAFAKLQPMGTGRVSVISNKMKWVAHPDKEKVGKDLDDKDAKQVAAVKKMAGTDVVIEEIGSAHHLFLPIPIMDVKTPWYVEVDIPTKTLTASADRIALNMIIIAVVLVIVLCVSLLFLGQIIIRKPLQNSVGIINELKNGNFEVAVTGRRRKDEIGEINTALEIFRDDAKKMQEMEAAQQRALREASQQRAEERAKMAANLEETLGKTIALINAAATRIKNDSEEMSATSDQSMEQAVLVAASAEESSSNAHAVASAAEELSASINEISSQVQLSSSTTQEAVDESKRANEMVLRLSTAAEKIGEVVNLITDIAAQTNLLALNATIEAARAGEAGKGFAVVATEVKNLANQTALATDEISQQVASIQTETRGTAAAIQTVSSTVLNVNEIAATIASAVEEQGAATQEISHNVQQAAAGAAEVTQTISMVREGAMRTGEQAKDLQVSISDMSTAIVGLDEEVRNFLETIRNAKIEE</sequence>
<evidence type="ECO:0000313" key="11">
    <source>
        <dbReference type="EMBL" id="GGF59838.1"/>
    </source>
</evidence>
<keyword evidence="3 5" id="KW-0807">Transducer</keyword>
<keyword evidence="7" id="KW-0812">Transmembrane</keyword>
<feature type="domain" description="Methyl-accepting transducer" evidence="8">
    <location>
        <begin position="422"/>
        <end position="665"/>
    </location>
</feature>
<gene>
    <name evidence="11" type="ORF">GCM10011332_11890</name>
</gene>
<dbReference type="Gene3D" id="6.10.340.10">
    <property type="match status" value="1"/>
</dbReference>
<dbReference type="AlphaFoldDB" id="A0A917FBI6"/>
<organism evidence="11 12">
    <name type="scientific">Terasakiella brassicae</name>
    <dbReference type="NCBI Taxonomy" id="1634917"/>
    <lineage>
        <taxon>Bacteria</taxon>
        <taxon>Pseudomonadati</taxon>
        <taxon>Pseudomonadota</taxon>
        <taxon>Alphaproteobacteria</taxon>
        <taxon>Rhodospirillales</taxon>
        <taxon>Terasakiellaceae</taxon>
        <taxon>Terasakiella</taxon>
    </lineage>
</organism>
<dbReference type="SMART" id="SM00283">
    <property type="entry name" value="MA"/>
    <property type="match status" value="1"/>
</dbReference>